<evidence type="ECO:0000256" key="6">
    <source>
        <dbReference type="ARBA" id="ARBA00023136"/>
    </source>
</evidence>
<keyword evidence="2" id="KW-0813">Transport</keyword>
<evidence type="ECO:0000259" key="8">
    <source>
        <dbReference type="PROSITE" id="PS50850"/>
    </source>
</evidence>
<evidence type="ECO:0000313" key="10">
    <source>
        <dbReference type="Proteomes" id="UP000199163"/>
    </source>
</evidence>
<feature type="transmembrane region" description="Helical" evidence="7">
    <location>
        <begin position="205"/>
        <end position="226"/>
    </location>
</feature>
<feature type="transmembrane region" description="Helical" evidence="7">
    <location>
        <begin position="363"/>
        <end position="389"/>
    </location>
</feature>
<dbReference type="RefSeq" id="WP_091275864.1">
    <property type="nucleotide sequence ID" value="NZ_FNDK01000025.1"/>
</dbReference>
<sequence length="494" mass="53810">MTDMQSSSSWNLTPVQKGLMIAALMAGAFMGIINETLLATALPTIMDVFHLEENTVQWLTTVFLLTNGIMIPISAFLIERFSTRKLFFSAISLFGIGTLIASIAPNFPMLVIARVIQAAGSGIMLPLLMTVLLAIIPAERRGIAMGMAGIVISFAPAIGPTLSGWLLAHFEWRALFYTVLPIVAVTMLLAYLFMQNVTRVTKPKIDVISIILSSFGFGGILYGFSIVAENGWGSSSVIISIIGGIVVLFFFIKRQLRLQVPMLEFRVFQYRIFTLSLVITMAAIISLIGAETLLPLYMQTVMGYTPLESGLMLLPGAIVIGIMSPVTGYLFDKFGARWLAISGLSIVTVTTYLFTSITLETSFAYLTTIYAIRMFGLSFAMMPVVTSALNQLPEHLYAHGSAMMNTMQQVSASIGTAILVTFVSVGANRYTPDASMQGLPQGEMESQLLQLAQLNGYQWAFMGSTILALIAFLFSLFLRSNKKASAEVSEQQAL</sequence>
<comment type="subcellular location">
    <subcellularLocation>
        <location evidence="1">Cell membrane</location>
        <topology evidence="1">Multi-pass membrane protein</topology>
    </subcellularLocation>
</comment>
<evidence type="ECO:0000256" key="3">
    <source>
        <dbReference type="ARBA" id="ARBA00022475"/>
    </source>
</evidence>
<accession>A0A1G8IP18</accession>
<evidence type="ECO:0000256" key="2">
    <source>
        <dbReference type="ARBA" id="ARBA00022448"/>
    </source>
</evidence>
<feature type="transmembrane region" description="Helical" evidence="7">
    <location>
        <begin position="86"/>
        <end position="105"/>
    </location>
</feature>
<gene>
    <name evidence="9" type="ORF">SAMN05192534_1256</name>
</gene>
<reference evidence="9 10" key="1">
    <citation type="submission" date="2016-10" db="EMBL/GenBank/DDBJ databases">
        <authorList>
            <person name="de Groot N.N."/>
        </authorList>
    </citation>
    <scope>NUCLEOTIDE SEQUENCE [LARGE SCALE GENOMIC DNA]</scope>
    <source>
        <strain evidence="9 10">DSM 21632</strain>
    </source>
</reference>
<dbReference type="InterPro" id="IPR004638">
    <property type="entry name" value="EmrB-like"/>
</dbReference>
<dbReference type="AlphaFoldDB" id="A0A1G8IP18"/>
<keyword evidence="6 7" id="KW-0472">Membrane</keyword>
<dbReference type="Pfam" id="PF07690">
    <property type="entry name" value="MFS_1"/>
    <property type="match status" value="1"/>
</dbReference>
<dbReference type="CDD" id="cd17503">
    <property type="entry name" value="MFS_LmrB_MDR_like"/>
    <property type="match status" value="1"/>
</dbReference>
<evidence type="ECO:0000256" key="4">
    <source>
        <dbReference type="ARBA" id="ARBA00022692"/>
    </source>
</evidence>
<evidence type="ECO:0000256" key="7">
    <source>
        <dbReference type="SAM" id="Phobius"/>
    </source>
</evidence>
<feature type="transmembrane region" description="Helical" evidence="7">
    <location>
        <begin position="232"/>
        <end position="252"/>
    </location>
</feature>
<dbReference type="STRING" id="568899.SAMN05192534_1256"/>
<feature type="transmembrane region" description="Helical" evidence="7">
    <location>
        <begin position="410"/>
        <end position="430"/>
    </location>
</feature>
<dbReference type="SUPFAM" id="SSF103473">
    <property type="entry name" value="MFS general substrate transporter"/>
    <property type="match status" value="1"/>
</dbReference>
<dbReference type="GO" id="GO:0022857">
    <property type="term" value="F:transmembrane transporter activity"/>
    <property type="evidence" value="ECO:0007669"/>
    <property type="project" value="InterPro"/>
</dbReference>
<feature type="transmembrane region" description="Helical" evidence="7">
    <location>
        <begin position="21"/>
        <end position="46"/>
    </location>
</feature>
<dbReference type="Gene3D" id="1.20.1720.10">
    <property type="entry name" value="Multidrug resistance protein D"/>
    <property type="match status" value="1"/>
</dbReference>
<evidence type="ECO:0000256" key="5">
    <source>
        <dbReference type="ARBA" id="ARBA00022989"/>
    </source>
</evidence>
<dbReference type="GO" id="GO:0005886">
    <property type="term" value="C:plasma membrane"/>
    <property type="evidence" value="ECO:0007669"/>
    <property type="project" value="UniProtKB-SubCell"/>
</dbReference>
<feature type="transmembrane region" description="Helical" evidence="7">
    <location>
        <begin position="457"/>
        <end position="478"/>
    </location>
</feature>
<dbReference type="NCBIfam" id="TIGR00711">
    <property type="entry name" value="efflux_EmrB"/>
    <property type="match status" value="1"/>
</dbReference>
<dbReference type="PANTHER" id="PTHR42718:SF24">
    <property type="entry name" value="MAJOR FACILITATOR SUPERFAMILY (MFS) PROFILE DOMAIN-CONTAINING PROTEIN"/>
    <property type="match status" value="1"/>
</dbReference>
<dbReference type="Proteomes" id="UP000199163">
    <property type="component" value="Unassembled WGS sequence"/>
</dbReference>
<dbReference type="InterPro" id="IPR011701">
    <property type="entry name" value="MFS"/>
</dbReference>
<feature type="transmembrane region" description="Helical" evidence="7">
    <location>
        <begin position="58"/>
        <end position="79"/>
    </location>
</feature>
<name>A0A1G8IP18_9BACI</name>
<feature type="domain" description="Major facilitator superfamily (MFS) profile" evidence="8">
    <location>
        <begin position="20"/>
        <end position="483"/>
    </location>
</feature>
<evidence type="ECO:0000313" key="9">
    <source>
        <dbReference type="EMBL" id="SDI20665.1"/>
    </source>
</evidence>
<keyword evidence="10" id="KW-1185">Reference proteome</keyword>
<dbReference type="InterPro" id="IPR020846">
    <property type="entry name" value="MFS_dom"/>
</dbReference>
<keyword evidence="3" id="KW-1003">Cell membrane</keyword>
<proteinExistence type="predicted"/>
<dbReference type="PANTHER" id="PTHR42718">
    <property type="entry name" value="MAJOR FACILITATOR SUPERFAMILY MULTIDRUG TRANSPORTER MFSC"/>
    <property type="match status" value="1"/>
</dbReference>
<organism evidence="9 10">
    <name type="scientific">Alteribacillus persepolensis</name>
    <dbReference type="NCBI Taxonomy" id="568899"/>
    <lineage>
        <taxon>Bacteria</taxon>
        <taxon>Bacillati</taxon>
        <taxon>Bacillota</taxon>
        <taxon>Bacilli</taxon>
        <taxon>Bacillales</taxon>
        <taxon>Bacillaceae</taxon>
        <taxon>Alteribacillus</taxon>
    </lineage>
</organism>
<feature type="transmembrane region" description="Helical" evidence="7">
    <location>
        <begin position="143"/>
        <end position="168"/>
    </location>
</feature>
<evidence type="ECO:0000256" key="1">
    <source>
        <dbReference type="ARBA" id="ARBA00004651"/>
    </source>
</evidence>
<feature type="transmembrane region" description="Helical" evidence="7">
    <location>
        <begin position="272"/>
        <end position="290"/>
    </location>
</feature>
<dbReference type="EMBL" id="FNDK01000025">
    <property type="protein sequence ID" value="SDI20665.1"/>
    <property type="molecule type" value="Genomic_DNA"/>
</dbReference>
<protein>
    <submittedName>
        <fullName evidence="9">MFS transporter, DHA2 family, multidrug resistance protein</fullName>
    </submittedName>
</protein>
<feature type="transmembrane region" description="Helical" evidence="7">
    <location>
        <begin position="111"/>
        <end position="136"/>
    </location>
</feature>
<dbReference type="Gene3D" id="1.20.1250.20">
    <property type="entry name" value="MFS general substrate transporter like domains"/>
    <property type="match status" value="1"/>
</dbReference>
<feature type="transmembrane region" description="Helical" evidence="7">
    <location>
        <begin position="310"/>
        <end position="331"/>
    </location>
</feature>
<keyword evidence="4 7" id="KW-0812">Transmembrane</keyword>
<dbReference type="InterPro" id="IPR036259">
    <property type="entry name" value="MFS_trans_sf"/>
</dbReference>
<dbReference type="PROSITE" id="PS50850">
    <property type="entry name" value="MFS"/>
    <property type="match status" value="1"/>
</dbReference>
<dbReference type="PRINTS" id="PR01036">
    <property type="entry name" value="TCRTETB"/>
</dbReference>
<dbReference type="OrthoDB" id="9816041at2"/>
<keyword evidence="5 7" id="KW-1133">Transmembrane helix</keyword>
<feature type="transmembrane region" description="Helical" evidence="7">
    <location>
        <begin position="174"/>
        <end position="193"/>
    </location>
</feature>
<feature type="transmembrane region" description="Helical" evidence="7">
    <location>
        <begin position="338"/>
        <end position="357"/>
    </location>
</feature>